<dbReference type="EMBL" id="FMBE01000013">
    <property type="protein sequence ID" value="SCC43111.1"/>
    <property type="molecule type" value="Genomic_DNA"/>
</dbReference>
<accession>A0A1C4EHV0</accession>
<reference evidence="2" key="1">
    <citation type="submission" date="2016-08" db="EMBL/GenBank/DDBJ databases">
        <authorList>
            <person name="Loux V."/>
            <person name="Rue O."/>
        </authorList>
    </citation>
    <scope>NUCLEOTIDE SEQUENCE [LARGE SCALE GENOMIC DNA]</scope>
    <source>
        <strain evidence="2">INRA Bc05-F1</strain>
    </source>
</reference>
<dbReference type="AlphaFoldDB" id="A0A1C4EHV0"/>
<protein>
    <submittedName>
        <fullName evidence="1">Uncharacterized protein</fullName>
    </submittedName>
</protein>
<proteinExistence type="predicted"/>
<organism evidence="1 2">
    <name type="scientific">Bacillus wiedmannii</name>
    <dbReference type="NCBI Taxonomy" id="1890302"/>
    <lineage>
        <taxon>Bacteria</taxon>
        <taxon>Bacillati</taxon>
        <taxon>Bacillota</taxon>
        <taxon>Bacilli</taxon>
        <taxon>Bacillales</taxon>
        <taxon>Bacillaceae</taxon>
        <taxon>Bacillus</taxon>
        <taxon>Bacillus cereus group</taxon>
    </lineage>
</organism>
<evidence type="ECO:0000313" key="1">
    <source>
        <dbReference type="EMBL" id="SCC43111.1"/>
    </source>
</evidence>
<name>A0A1C4EHV0_9BACI</name>
<evidence type="ECO:0000313" key="2">
    <source>
        <dbReference type="Proteomes" id="UP000196052"/>
    </source>
</evidence>
<sequence length="38" mass="4354">MTHQFIYVILYFINPFAESKFWSGGTIFVAMLLGANLI</sequence>
<gene>
    <name evidence="1" type="ORF">BC05F1_03541</name>
</gene>
<dbReference type="Proteomes" id="UP000196052">
    <property type="component" value="Unassembled WGS sequence"/>
</dbReference>